<sequence length="294" mass="32490">FPYIVDCMEEIVHYTEAAQDYRENGLYYDIDLGLSFSIPATVTFDIPTQVTIGETYDVCIDLALDAEDIAISFVYDIYLEYILHWWFIGFEESVTYSGQCDFDVNLEDASELISFIGLSSESLTGDYQEGWITVSDFSTSTDLLGTMLDCTVEIHLLRILTDLLGTTGVGNLIALLEIFFSDVDLIANPTLTGYVTTDLLTENSAISLDTSELTFGEGTTHKTIQMTAVGGASQSGIRLSNMKYNIEFSTDWSVGLDFSDLMNNFVSDAIFPIGIFPTITISSEDHEVSAETTT</sequence>
<reference evidence="1" key="1">
    <citation type="journal article" date="2014" name="Front. Microbiol.">
        <title>High frequency of phylogenetically diverse reductive dehalogenase-homologous genes in deep subseafloor sedimentary metagenomes.</title>
        <authorList>
            <person name="Kawai M."/>
            <person name="Futagami T."/>
            <person name="Toyoda A."/>
            <person name="Takaki Y."/>
            <person name="Nishi S."/>
            <person name="Hori S."/>
            <person name="Arai W."/>
            <person name="Tsubouchi T."/>
            <person name="Morono Y."/>
            <person name="Uchiyama I."/>
            <person name="Ito T."/>
            <person name="Fujiyama A."/>
            <person name="Inagaki F."/>
            <person name="Takami H."/>
        </authorList>
    </citation>
    <scope>NUCLEOTIDE SEQUENCE</scope>
    <source>
        <strain evidence="1">Expedition CK06-06</strain>
    </source>
</reference>
<feature type="non-terminal residue" evidence="1">
    <location>
        <position position="1"/>
    </location>
</feature>
<organism evidence="1">
    <name type="scientific">marine sediment metagenome</name>
    <dbReference type="NCBI Taxonomy" id="412755"/>
    <lineage>
        <taxon>unclassified sequences</taxon>
        <taxon>metagenomes</taxon>
        <taxon>ecological metagenomes</taxon>
    </lineage>
</organism>
<evidence type="ECO:0000313" key="1">
    <source>
        <dbReference type="EMBL" id="GAG85651.1"/>
    </source>
</evidence>
<feature type="non-terminal residue" evidence="1">
    <location>
        <position position="294"/>
    </location>
</feature>
<comment type="caution">
    <text evidence="1">The sequence shown here is derived from an EMBL/GenBank/DDBJ whole genome shotgun (WGS) entry which is preliminary data.</text>
</comment>
<dbReference type="AlphaFoldDB" id="X1CN37"/>
<dbReference type="EMBL" id="BART01019395">
    <property type="protein sequence ID" value="GAG85651.1"/>
    <property type="molecule type" value="Genomic_DNA"/>
</dbReference>
<accession>X1CN37</accession>
<proteinExistence type="predicted"/>
<name>X1CN37_9ZZZZ</name>
<protein>
    <submittedName>
        <fullName evidence="1">Uncharacterized protein</fullName>
    </submittedName>
</protein>
<gene>
    <name evidence="1" type="ORF">S01H4_36312</name>
</gene>